<gene>
    <name evidence="2" type="ORF">LH29_02995</name>
</gene>
<keyword evidence="3" id="KW-1185">Reference proteome</keyword>
<evidence type="ECO:0000259" key="1">
    <source>
        <dbReference type="PROSITE" id="PS50206"/>
    </source>
</evidence>
<dbReference type="Proteomes" id="UP000032544">
    <property type="component" value="Unassembled WGS sequence"/>
</dbReference>
<sequence>MNARIKISVLLAGVGLILAFLPFNAAKSFQLKPTELLEISSNSDMYFSVDEVARFVNNEDSTIQLIDLRSASEFMESNIPGSINIPFNDLLNPNWEGYLNQDRVRNVYYANGDETANMAWTIVSGLGYSNSFVMKGGMNEWYLTVMLSEFTGERITPRENSLFENRYKARRTFTQINSLPDSLKKQYLEAKRLEESQLDGGCE</sequence>
<feature type="domain" description="Rhodanese" evidence="1">
    <location>
        <begin position="59"/>
        <end position="150"/>
    </location>
</feature>
<dbReference type="EMBL" id="JRHC01000001">
    <property type="protein sequence ID" value="KJF44470.1"/>
    <property type="molecule type" value="Genomic_DNA"/>
</dbReference>
<organism evidence="2 3">
    <name type="scientific">Draconibacterium sediminis</name>
    <dbReference type="NCBI Taxonomy" id="1544798"/>
    <lineage>
        <taxon>Bacteria</taxon>
        <taxon>Pseudomonadati</taxon>
        <taxon>Bacteroidota</taxon>
        <taxon>Bacteroidia</taxon>
        <taxon>Marinilabiliales</taxon>
        <taxon>Prolixibacteraceae</taxon>
        <taxon>Draconibacterium</taxon>
    </lineage>
</organism>
<dbReference type="OrthoDB" id="1178009at2"/>
<dbReference type="InterPro" id="IPR036873">
    <property type="entry name" value="Rhodanese-like_dom_sf"/>
</dbReference>
<dbReference type="CDD" id="cd00158">
    <property type="entry name" value="RHOD"/>
    <property type="match status" value="1"/>
</dbReference>
<evidence type="ECO:0000313" key="3">
    <source>
        <dbReference type="Proteomes" id="UP000032544"/>
    </source>
</evidence>
<dbReference type="Pfam" id="PF00581">
    <property type="entry name" value="Rhodanese"/>
    <property type="match status" value="1"/>
</dbReference>
<dbReference type="AlphaFoldDB" id="A0A0D8JBV2"/>
<reference evidence="2 3" key="1">
    <citation type="submission" date="2014-09" db="EMBL/GenBank/DDBJ databases">
        <title>Draft Genome Sequence of Draconibacterium sp. JN14CK-3.</title>
        <authorList>
            <person name="Dong C."/>
            <person name="Lai Q."/>
            <person name="Shao Z."/>
        </authorList>
    </citation>
    <scope>NUCLEOTIDE SEQUENCE [LARGE SCALE GENOMIC DNA]</scope>
    <source>
        <strain evidence="2 3">JN14CK-3</strain>
    </source>
</reference>
<dbReference type="SMART" id="SM00450">
    <property type="entry name" value="RHOD"/>
    <property type="match status" value="1"/>
</dbReference>
<dbReference type="PANTHER" id="PTHR44086:SF10">
    <property type="entry name" value="THIOSULFATE SULFURTRANSFERASE_RHODANESE-LIKE DOMAIN-CONTAINING PROTEIN 3"/>
    <property type="match status" value="1"/>
</dbReference>
<proteinExistence type="predicted"/>
<protein>
    <recommendedName>
        <fullName evidence="1">Rhodanese domain-containing protein</fullName>
    </recommendedName>
</protein>
<dbReference type="PROSITE" id="PS50206">
    <property type="entry name" value="RHODANESE_3"/>
    <property type="match status" value="1"/>
</dbReference>
<accession>A0A0D8JBV2</accession>
<dbReference type="STRING" id="1544798.LH29_02995"/>
<dbReference type="SUPFAM" id="SSF52821">
    <property type="entry name" value="Rhodanese/Cell cycle control phosphatase"/>
    <property type="match status" value="1"/>
</dbReference>
<dbReference type="Gene3D" id="3.40.250.10">
    <property type="entry name" value="Rhodanese-like domain"/>
    <property type="match status" value="1"/>
</dbReference>
<evidence type="ECO:0000313" key="2">
    <source>
        <dbReference type="EMBL" id="KJF44470.1"/>
    </source>
</evidence>
<comment type="caution">
    <text evidence="2">The sequence shown here is derived from an EMBL/GenBank/DDBJ whole genome shotgun (WGS) entry which is preliminary data.</text>
</comment>
<dbReference type="InterPro" id="IPR001763">
    <property type="entry name" value="Rhodanese-like_dom"/>
</dbReference>
<name>A0A0D8JBV2_9BACT</name>
<dbReference type="RefSeq" id="WP_045026026.1">
    <property type="nucleotide sequence ID" value="NZ_JRHC01000001.1"/>
</dbReference>
<dbReference type="GO" id="GO:0004792">
    <property type="term" value="F:thiosulfate-cyanide sulfurtransferase activity"/>
    <property type="evidence" value="ECO:0007669"/>
    <property type="project" value="TreeGrafter"/>
</dbReference>
<dbReference type="PANTHER" id="PTHR44086">
    <property type="entry name" value="THIOSULFATE SULFURTRANSFERASE RDL2, MITOCHONDRIAL-RELATED"/>
    <property type="match status" value="1"/>
</dbReference>